<dbReference type="Pfam" id="PF12825">
    <property type="entry name" value="DUF3818"/>
    <property type="match status" value="2"/>
</dbReference>
<sequence>MTASEESSSELSPAQLNALFDILTHHQTYQEIQSFKQPETIYSYGFPFAQRLASNEDGSDVAGDQTKCPIYADKSDTPTLQMMLTKTVLSLPPAKALPDDFWHVRIQELMALLGKAELSESYDQGAMGTRKILATASSSLLESVSRGMLGGYPSGGGDSSAAHTIVPDRTYDTTNAVEFSQAWDDVVRAMIYGTLLDDLFLFCAEHEDIEQHSSAVRTAVDYIIIQLAEFLHYVFVLSPNGRYLVKLAENTQRMVPYALIRQTLRVGNAATMINAMMKLLLAKISVGGLTNWMGLTSSAGEGMNLLQRIIAMVLSYDSSDFRKAAEKIERDKDGPGAAHLEAIREHLARPQQYHEAIRNKSVEQSQSIVIAILESVDPSLVGSINDKQHAQCAQYYASLLSIRDRNQITEVFCHQSPDLFTQVLRDGISACDPILRRIHDKIDLKEHLGDLEGFLDELIEVCKGQKKAVTPFRFASDTVGNGASLPTVKDYTDLLRRNRHLLYKWLHRVAKDTPDIRETFRDWAVSAVTVFRNPNVTVNASRQETSEQHKNKPESSRRPWPDGGSGAMNGSLQGLFSALPAETQASIAPLIDAHAAYIDALDEIAIKRRQRLIDMINGNGSNEDKNSIEGDGKAASPSRFLARWQALLDDTLIGPATPTGPVRRGRDVANITAPAITGSTWVGKGGNSQGLESEATRREAGVRDFGAAV</sequence>
<dbReference type="GO" id="GO:0035091">
    <property type="term" value="F:phosphatidylinositol binding"/>
    <property type="evidence" value="ECO:0007669"/>
    <property type="project" value="TreeGrafter"/>
</dbReference>
<dbReference type="InterPro" id="IPR024554">
    <property type="entry name" value="LEC1-like_C"/>
</dbReference>
<feature type="region of interest" description="Disordered" evidence="1">
    <location>
        <begin position="536"/>
        <end position="567"/>
    </location>
</feature>
<evidence type="ECO:0000313" key="5">
    <source>
        <dbReference type="Proteomes" id="UP000007796"/>
    </source>
</evidence>
<reference evidence="4 5" key="1">
    <citation type="journal article" date="2011" name="Proc. Natl. Acad. Sci. U.S.A.">
        <title>Genome and transcriptome analyses of the mountain pine beetle-fungal symbiont Grosmannia clavigera, a lodgepole pine pathogen.</title>
        <authorList>
            <person name="DiGuistini S."/>
            <person name="Wang Y."/>
            <person name="Liao N.Y."/>
            <person name="Taylor G."/>
            <person name="Tanguay P."/>
            <person name="Feau N."/>
            <person name="Henrissat B."/>
            <person name="Chan S.K."/>
            <person name="Hesse-Orce U."/>
            <person name="Alamouti S.M."/>
            <person name="Tsui C.K.M."/>
            <person name="Docking R.T."/>
            <person name="Levasseur A."/>
            <person name="Haridas S."/>
            <person name="Robertson G."/>
            <person name="Birol I."/>
            <person name="Holt R.A."/>
            <person name="Marra M.A."/>
            <person name="Hamelin R.C."/>
            <person name="Hirst M."/>
            <person name="Jones S.J.M."/>
            <person name="Bohlmann J."/>
            <person name="Breuil C."/>
        </authorList>
    </citation>
    <scope>NUCLEOTIDE SEQUENCE [LARGE SCALE GENOMIC DNA]</scope>
    <source>
        <strain evidence="5">kw1407 / UAMH 11150</strain>
    </source>
</reference>
<dbReference type="InterPro" id="IPR047168">
    <property type="entry name" value="LEC1-like"/>
</dbReference>
<evidence type="ECO:0000256" key="1">
    <source>
        <dbReference type="SAM" id="MobiDB-lite"/>
    </source>
</evidence>
<dbReference type="Proteomes" id="UP000007796">
    <property type="component" value="Unassembled WGS sequence"/>
</dbReference>
<dbReference type="GeneID" id="25977242"/>
<dbReference type="EMBL" id="GL629735">
    <property type="protein sequence ID" value="EFX06002.1"/>
    <property type="molecule type" value="Genomic_DNA"/>
</dbReference>
<dbReference type="Pfam" id="PF12828">
    <property type="entry name" value="PXB"/>
    <property type="match status" value="1"/>
</dbReference>
<name>F0X853_GROCL</name>
<dbReference type="STRING" id="655863.F0X853"/>
<evidence type="ECO:0000259" key="2">
    <source>
        <dbReference type="Pfam" id="PF12825"/>
    </source>
</evidence>
<accession>F0X853</accession>
<dbReference type="eggNOG" id="ENOG502R4GW">
    <property type="taxonomic scope" value="Eukaryota"/>
</dbReference>
<dbReference type="PANTHER" id="PTHR47185">
    <property type="entry name" value="PX DOMAIN-CONTAINING PROTEIN YPR097W"/>
    <property type="match status" value="1"/>
</dbReference>
<dbReference type="AlphaFoldDB" id="F0X853"/>
<keyword evidence="5" id="KW-1185">Reference proteome</keyword>
<dbReference type="InterPro" id="IPR024555">
    <property type="entry name" value="PX-associated"/>
</dbReference>
<feature type="compositionally biased region" description="Basic and acidic residues" evidence="1">
    <location>
        <begin position="544"/>
        <end position="560"/>
    </location>
</feature>
<feature type="domain" description="PX" evidence="2">
    <location>
        <begin position="196"/>
        <end position="378"/>
    </location>
</feature>
<feature type="domain" description="PX" evidence="2">
    <location>
        <begin position="391"/>
        <end position="532"/>
    </location>
</feature>
<dbReference type="PANTHER" id="PTHR47185:SF2">
    <property type="entry name" value="FUNGAL PROTEIN"/>
    <property type="match status" value="1"/>
</dbReference>
<evidence type="ECO:0000259" key="3">
    <source>
        <dbReference type="Pfam" id="PF12828"/>
    </source>
</evidence>
<dbReference type="OrthoDB" id="2117459at2759"/>
<dbReference type="InParanoid" id="F0X853"/>
<dbReference type="HOGENOM" id="CLU_024451_0_0_1"/>
<dbReference type="RefSeq" id="XP_014175484.1">
    <property type="nucleotide sequence ID" value="XM_014320009.1"/>
</dbReference>
<feature type="domain" description="PX-associated" evidence="3">
    <location>
        <begin position="8"/>
        <end position="146"/>
    </location>
</feature>
<organism evidence="5">
    <name type="scientific">Grosmannia clavigera (strain kw1407 / UAMH 11150)</name>
    <name type="common">Blue stain fungus</name>
    <name type="synonym">Graphiocladiella clavigera</name>
    <dbReference type="NCBI Taxonomy" id="655863"/>
    <lineage>
        <taxon>Eukaryota</taxon>
        <taxon>Fungi</taxon>
        <taxon>Dikarya</taxon>
        <taxon>Ascomycota</taxon>
        <taxon>Pezizomycotina</taxon>
        <taxon>Sordariomycetes</taxon>
        <taxon>Sordariomycetidae</taxon>
        <taxon>Ophiostomatales</taxon>
        <taxon>Ophiostomataceae</taxon>
        <taxon>Leptographium</taxon>
    </lineage>
</organism>
<proteinExistence type="predicted"/>
<evidence type="ECO:0000313" key="4">
    <source>
        <dbReference type="EMBL" id="EFX06002.1"/>
    </source>
</evidence>
<protein>
    <submittedName>
        <fullName evidence="4">Px domain containing protein</fullName>
    </submittedName>
</protein>
<feature type="region of interest" description="Disordered" evidence="1">
    <location>
        <begin position="679"/>
        <end position="709"/>
    </location>
</feature>
<gene>
    <name evidence="4" type="ORF">CMQ_4071</name>
</gene>